<name>A0ABT2TD02_9FIRM</name>
<dbReference type="Proteomes" id="UP001652394">
    <property type="component" value="Unassembled WGS sequence"/>
</dbReference>
<gene>
    <name evidence="2" type="ORF">OCV51_10950</name>
</gene>
<keyword evidence="1" id="KW-1133">Transmembrane helix</keyword>
<keyword evidence="1" id="KW-0812">Transmembrane</keyword>
<reference evidence="2 3" key="1">
    <citation type="journal article" date="2021" name="ISME Commun">
        <title>Automated analysis of genomic sequences facilitates high-throughput and comprehensive description of bacteria.</title>
        <authorList>
            <person name="Hitch T.C.A."/>
        </authorList>
    </citation>
    <scope>NUCLEOTIDE SEQUENCE [LARGE SCALE GENOMIC DNA]</scope>
    <source>
        <strain evidence="2 3">H2_18</strain>
    </source>
</reference>
<evidence type="ECO:0000313" key="2">
    <source>
        <dbReference type="EMBL" id="MCU6748163.1"/>
    </source>
</evidence>
<dbReference type="RefSeq" id="WP_059069746.1">
    <property type="nucleotide sequence ID" value="NZ_JAOQJX010000017.1"/>
</dbReference>
<dbReference type="EMBL" id="JAOQJX010000017">
    <property type="protein sequence ID" value="MCU6748163.1"/>
    <property type="molecule type" value="Genomic_DNA"/>
</dbReference>
<proteinExistence type="predicted"/>
<sequence>MLTQLYDWIMDITSYLIVVSAVLQVIPGKEYKKYIQFFSGLVLILLLCTPILKLSGMQDTFTAIYSSREYEMEKQEIERRAQYFEDLDILKFVPEQYKERMEESGGQIEVEEIKVGK</sequence>
<feature type="transmembrane region" description="Helical" evidence="1">
    <location>
        <begin position="34"/>
        <end position="52"/>
    </location>
</feature>
<accession>A0ABT2TD02</accession>
<keyword evidence="3" id="KW-1185">Reference proteome</keyword>
<dbReference type="InterPro" id="IPR014245">
    <property type="entry name" value="Spore_III_AF"/>
</dbReference>
<keyword evidence="1" id="KW-0472">Membrane</keyword>
<dbReference type="Pfam" id="PF09581">
    <property type="entry name" value="Spore_III_AF"/>
    <property type="match status" value="1"/>
</dbReference>
<feature type="transmembrane region" description="Helical" evidence="1">
    <location>
        <begin position="12"/>
        <end position="28"/>
    </location>
</feature>
<protein>
    <submittedName>
        <fullName evidence="2">Stage III sporulation protein AF</fullName>
    </submittedName>
</protein>
<evidence type="ECO:0000313" key="3">
    <source>
        <dbReference type="Proteomes" id="UP001652394"/>
    </source>
</evidence>
<organism evidence="2 3">
    <name type="scientific">Faecalicatena acetigenes</name>
    <dbReference type="NCBI Taxonomy" id="2981790"/>
    <lineage>
        <taxon>Bacteria</taxon>
        <taxon>Bacillati</taxon>
        <taxon>Bacillota</taxon>
        <taxon>Clostridia</taxon>
        <taxon>Lachnospirales</taxon>
        <taxon>Lachnospiraceae</taxon>
        <taxon>Faecalicatena</taxon>
    </lineage>
</organism>
<evidence type="ECO:0000256" key="1">
    <source>
        <dbReference type="SAM" id="Phobius"/>
    </source>
</evidence>
<comment type="caution">
    <text evidence="2">The sequence shown here is derived from an EMBL/GenBank/DDBJ whole genome shotgun (WGS) entry which is preliminary data.</text>
</comment>